<name>A0A2S5BCF2_9BASI</name>
<evidence type="ECO:0000256" key="1">
    <source>
        <dbReference type="SAM" id="MobiDB-lite"/>
    </source>
</evidence>
<dbReference type="AlphaFoldDB" id="A0A2S5BCF2"/>
<dbReference type="PANTHER" id="PTHR40462">
    <property type="entry name" value="CHROMOSOME 1, WHOLE GENOME SHOTGUN SEQUENCE"/>
    <property type="match status" value="1"/>
</dbReference>
<feature type="region of interest" description="Disordered" evidence="1">
    <location>
        <begin position="1"/>
        <end position="72"/>
    </location>
</feature>
<gene>
    <name evidence="2" type="ORF">BMF94_2605</name>
</gene>
<evidence type="ECO:0000313" key="3">
    <source>
        <dbReference type="Proteomes" id="UP000237144"/>
    </source>
</evidence>
<accession>A0A2S5BCF2</accession>
<feature type="compositionally biased region" description="Low complexity" evidence="1">
    <location>
        <begin position="1"/>
        <end position="18"/>
    </location>
</feature>
<proteinExistence type="predicted"/>
<dbReference type="Proteomes" id="UP000237144">
    <property type="component" value="Unassembled WGS sequence"/>
</dbReference>
<evidence type="ECO:0000313" key="2">
    <source>
        <dbReference type="EMBL" id="POY74411.1"/>
    </source>
</evidence>
<reference evidence="2 3" key="1">
    <citation type="journal article" date="2018" name="Front. Microbiol.">
        <title>Prospects for Fungal Bioremediation of Acidic Radioactive Waste Sites: Characterization and Genome Sequence of Rhodotorula taiwanensis MD1149.</title>
        <authorList>
            <person name="Tkavc R."/>
            <person name="Matrosova V.Y."/>
            <person name="Grichenko O.E."/>
            <person name="Gostincar C."/>
            <person name="Volpe R.P."/>
            <person name="Klimenkova P."/>
            <person name="Gaidamakova E.K."/>
            <person name="Zhou C.E."/>
            <person name="Stewart B.J."/>
            <person name="Lyman M.G."/>
            <person name="Malfatti S.A."/>
            <person name="Rubinfeld B."/>
            <person name="Courtot M."/>
            <person name="Singh J."/>
            <person name="Dalgard C.L."/>
            <person name="Hamilton T."/>
            <person name="Frey K.G."/>
            <person name="Gunde-Cimerman N."/>
            <person name="Dugan L."/>
            <person name="Daly M.J."/>
        </authorList>
    </citation>
    <scope>NUCLEOTIDE SEQUENCE [LARGE SCALE GENOMIC DNA]</scope>
    <source>
        <strain evidence="2 3">MD1149</strain>
    </source>
</reference>
<dbReference type="PANTHER" id="PTHR40462:SF1">
    <property type="entry name" value="EXPRESSED PROTEIN"/>
    <property type="match status" value="1"/>
</dbReference>
<comment type="caution">
    <text evidence="2">The sequence shown here is derived from an EMBL/GenBank/DDBJ whole genome shotgun (WGS) entry which is preliminary data.</text>
</comment>
<dbReference type="OrthoDB" id="3050608at2759"/>
<keyword evidence="3" id="KW-1185">Reference proteome</keyword>
<protein>
    <submittedName>
        <fullName evidence="2">Uncharacterized protein</fullName>
    </submittedName>
</protein>
<sequence>MNTAPGTTATTQPGTAQTGTGGDALDKGVNAALNRSGHGQKAGTVEKISDGIRTGFKKLTGKDVPIKDQQYQ</sequence>
<organism evidence="2 3">
    <name type="scientific">Rhodotorula taiwanensis</name>
    <dbReference type="NCBI Taxonomy" id="741276"/>
    <lineage>
        <taxon>Eukaryota</taxon>
        <taxon>Fungi</taxon>
        <taxon>Dikarya</taxon>
        <taxon>Basidiomycota</taxon>
        <taxon>Pucciniomycotina</taxon>
        <taxon>Microbotryomycetes</taxon>
        <taxon>Sporidiobolales</taxon>
        <taxon>Sporidiobolaceae</taxon>
        <taxon>Rhodotorula</taxon>
    </lineage>
</organism>
<dbReference type="EMBL" id="PJQD01000025">
    <property type="protein sequence ID" value="POY74411.1"/>
    <property type="molecule type" value="Genomic_DNA"/>
</dbReference>